<gene>
    <name evidence="1" type="ORF">METZ01_LOCUS215125</name>
</gene>
<reference evidence="1" key="1">
    <citation type="submission" date="2018-05" db="EMBL/GenBank/DDBJ databases">
        <authorList>
            <person name="Lanie J.A."/>
            <person name="Ng W.-L."/>
            <person name="Kazmierczak K.M."/>
            <person name="Andrzejewski T.M."/>
            <person name="Davidsen T.M."/>
            <person name="Wayne K.J."/>
            <person name="Tettelin H."/>
            <person name="Glass J.I."/>
            <person name="Rusch D."/>
            <person name="Podicherti R."/>
            <person name="Tsui H.-C.T."/>
            <person name="Winkler M.E."/>
        </authorList>
    </citation>
    <scope>NUCLEOTIDE SEQUENCE</scope>
</reference>
<dbReference type="EMBL" id="UINC01049925">
    <property type="protein sequence ID" value="SVB62271.1"/>
    <property type="molecule type" value="Genomic_DNA"/>
</dbReference>
<proteinExistence type="predicted"/>
<name>A0A382FJU8_9ZZZZ</name>
<evidence type="ECO:0000313" key="1">
    <source>
        <dbReference type="EMBL" id="SVB62271.1"/>
    </source>
</evidence>
<sequence>MTRKIQHVRFAELVPCRTAFIDTHNPGTEGKENFTIIGGGVSEN</sequence>
<feature type="non-terminal residue" evidence="1">
    <location>
        <position position="44"/>
    </location>
</feature>
<organism evidence="1">
    <name type="scientific">marine metagenome</name>
    <dbReference type="NCBI Taxonomy" id="408172"/>
    <lineage>
        <taxon>unclassified sequences</taxon>
        <taxon>metagenomes</taxon>
        <taxon>ecological metagenomes</taxon>
    </lineage>
</organism>
<accession>A0A382FJU8</accession>
<protein>
    <submittedName>
        <fullName evidence="1">Uncharacterized protein</fullName>
    </submittedName>
</protein>
<dbReference type="AlphaFoldDB" id="A0A382FJU8"/>